<organism evidence="1 2">
    <name type="scientific">Smallanthus sonchifolius</name>
    <dbReference type="NCBI Taxonomy" id="185202"/>
    <lineage>
        <taxon>Eukaryota</taxon>
        <taxon>Viridiplantae</taxon>
        <taxon>Streptophyta</taxon>
        <taxon>Embryophyta</taxon>
        <taxon>Tracheophyta</taxon>
        <taxon>Spermatophyta</taxon>
        <taxon>Magnoliopsida</taxon>
        <taxon>eudicotyledons</taxon>
        <taxon>Gunneridae</taxon>
        <taxon>Pentapetalae</taxon>
        <taxon>asterids</taxon>
        <taxon>campanulids</taxon>
        <taxon>Asterales</taxon>
        <taxon>Asteraceae</taxon>
        <taxon>Asteroideae</taxon>
        <taxon>Heliantheae alliance</taxon>
        <taxon>Millerieae</taxon>
        <taxon>Smallanthus</taxon>
    </lineage>
</organism>
<dbReference type="Proteomes" id="UP001056120">
    <property type="component" value="Linkage Group LG21"/>
</dbReference>
<dbReference type="EMBL" id="CM042038">
    <property type="protein sequence ID" value="KAI3731826.1"/>
    <property type="molecule type" value="Genomic_DNA"/>
</dbReference>
<reference evidence="2" key="1">
    <citation type="journal article" date="2022" name="Mol. Ecol. Resour.">
        <title>The genomes of chicory, endive, great burdock and yacon provide insights into Asteraceae palaeo-polyploidization history and plant inulin production.</title>
        <authorList>
            <person name="Fan W."/>
            <person name="Wang S."/>
            <person name="Wang H."/>
            <person name="Wang A."/>
            <person name="Jiang F."/>
            <person name="Liu H."/>
            <person name="Zhao H."/>
            <person name="Xu D."/>
            <person name="Zhang Y."/>
        </authorList>
    </citation>
    <scope>NUCLEOTIDE SEQUENCE [LARGE SCALE GENOMIC DNA]</scope>
    <source>
        <strain evidence="2">cv. Yunnan</strain>
    </source>
</reference>
<proteinExistence type="predicted"/>
<name>A0ACB9CC46_9ASTR</name>
<evidence type="ECO:0000313" key="2">
    <source>
        <dbReference type="Proteomes" id="UP001056120"/>
    </source>
</evidence>
<protein>
    <submittedName>
        <fullName evidence="1">Uncharacterized protein</fullName>
    </submittedName>
</protein>
<gene>
    <name evidence="1" type="ORF">L1987_63016</name>
</gene>
<sequence>MGLRLRLEWNCSVDRSRFASAKLLSSRSLWFLGPASHLLALIVHIQRRGKLNKQAIQASLLLLLELHKKDGSGEKSYPQAFAYRMVEGRKGSNTFRLMLDHCIRDISNELSDL</sequence>
<accession>A0ACB9CC46</accession>
<comment type="caution">
    <text evidence="1">The sequence shown here is derived from an EMBL/GenBank/DDBJ whole genome shotgun (WGS) entry which is preliminary data.</text>
</comment>
<keyword evidence="2" id="KW-1185">Reference proteome</keyword>
<evidence type="ECO:0000313" key="1">
    <source>
        <dbReference type="EMBL" id="KAI3731826.1"/>
    </source>
</evidence>
<reference evidence="1 2" key="2">
    <citation type="journal article" date="2022" name="Mol. Ecol. Resour.">
        <title>The genomes of chicory, endive, great burdock and yacon provide insights into Asteraceae paleo-polyploidization history and plant inulin production.</title>
        <authorList>
            <person name="Fan W."/>
            <person name="Wang S."/>
            <person name="Wang H."/>
            <person name="Wang A."/>
            <person name="Jiang F."/>
            <person name="Liu H."/>
            <person name="Zhao H."/>
            <person name="Xu D."/>
            <person name="Zhang Y."/>
        </authorList>
    </citation>
    <scope>NUCLEOTIDE SEQUENCE [LARGE SCALE GENOMIC DNA]</scope>
    <source>
        <strain evidence="2">cv. Yunnan</strain>
        <tissue evidence="1">Leaves</tissue>
    </source>
</reference>